<evidence type="ECO:0000313" key="2">
    <source>
        <dbReference type="Proteomes" id="UP000002316"/>
    </source>
</evidence>
<dbReference type="RefSeq" id="XP_011778667.1">
    <property type="nucleotide sequence ID" value="XM_011780365.1"/>
</dbReference>
<gene>
    <name evidence="1" type="ORF">TbgDal_X15020</name>
</gene>
<evidence type="ECO:0000313" key="1">
    <source>
        <dbReference type="EMBL" id="CBH16403.1"/>
    </source>
</evidence>
<proteinExistence type="predicted"/>
<sequence length="107" mass="12652">MCGLHVRMGKSTSHIHAAAIYTFLKFHRKLHKTSRKLKKRLQHTHKKKHVYINIYKGRTHITWQTFEGLCWSPNEWRARQPHGSHDFAFCGFSPSKSRKSSLRALQQ</sequence>
<organism evidence="1 2">
    <name type="scientific">Trypanosoma brucei gambiense (strain MHOM/CI/86/DAL972)</name>
    <dbReference type="NCBI Taxonomy" id="679716"/>
    <lineage>
        <taxon>Eukaryota</taxon>
        <taxon>Discoba</taxon>
        <taxon>Euglenozoa</taxon>
        <taxon>Kinetoplastea</taxon>
        <taxon>Metakinetoplastina</taxon>
        <taxon>Trypanosomatida</taxon>
        <taxon>Trypanosomatidae</taxon>
        <taxon>Trypanosoma</taxon>
    </lineage>
</organism>
<accession>D0A559</accession>
<dbReference type="AlphaFoldDB" id="D0A559"/>
<dbReference type="GeneID" id="23864717"/>
<protein>
    <submittedName>
        <fullName evidence="1">Uncharacterized protein</fullName>
    </submittedName>
</protein>
<dbReference type="EMBL" id="FN554973">
    <property type="protein sequence ID" value="CBH16403.1"/>
    <property type="molecule type" value="Genomic_DNA"/>
</dbReference>
<name>D0A559_TRYB9</name>
<reference evidence="2" key="1">
    <citation type="journal article" date="2010" name="PLoS Negl. Trop. Dis.">
        <title>The genome sequence of Trypanosoma brucei gambiense, causative agent of chronic human african trypanosomiasis.</title>
        <authorList>
            <person name="Jackson A.P."/>
            <person name="Sanders M."/>
            <person name="Berry A."/>
            <person name="McQuillan J."/>
            <person name="Aslett M.A."/>
            <person name="Quail M.A."/>
            <person name="Chukualim B."/>
            <person name="Capewell P."/>
            <person name="MacLeod A."/>
            <person name="Melville S.E."/>
            <person name="Gibson W."/>
            <person name="Barry J.D."/>
            <person name="Berriman M."/>
            <person name="Hertz-Fowler C."/>
        </authorList>
    </citation>
    <scope>NUCLEOTIDE SEQUENCE [LARGE SCALE GENOMIC DNA]</scope>
    <source>
        <strain evidence="2">MHOM/CI/86/DAL972</strain>
    </source>
</reference>
<dbReference type="Proteomes" id="UP000002316">
    <property type="component" value="Chromosome 10"/>
</dbReference>
<dbReference type="KEGG" id="tbg:TbgDal_X15020"/>